<sequence>MTLEESRLTRTVHSTGTAGRTGASGRTHVTSTSTAFGSTGRSRRSRAFVRAAVWWTGVWRAAGSGVRTAAEWASETIRPAGVLVAFAATVGLVLGMLFGWVEWMVAGAASLVLLVAAIPFLFGARSYDVDLTLTHERVVAGDDVAGEIVVRNDGHRLSLPGRIDIPVGDGLVEFGVPLLRPGHHIAQPLEIPGLRRGIVTVGPATTVRSDPIGLLHRERAFEDIHELYVHPRTTSLPSTSAGLIRDLEGSPTRRLVDADMSFHAIREYAPGDSRRQIHWKSTAKTGRLMVRQYEESRRSRMAVVLGVATAEYADADEFELAVSCAASLGLRAVHDARDVQIVVGSEIPRVVRGRLRAIRHIPSAAPRPMLDGFSGVDMLESTMPVGDVCRLTAESGERLSIAFVVVGSRVPLTRLQQAALAFPAGTEVVGLICDERAHPRMQPVSGMTVLTVGTLEDLAGLLLRGATS</sequence>
<feature type="region of interest" description="Disordered" evidence="1">
    <location>
        <begin position="1"/>
        <end position="39"/>
    </location>
</feature>
<accession>A0ABR8NR32</accession>
<feature type="transmembrane region" description="Helical" evidence="2">
    <location>
        <begin position="104"/>
        <end position="124"/>
    </location>
</feature>
<evidence type="ECO:0000313" key="4">
    <source>
        <dbReference type="EMBL" id="MBD3943107.1"/>
    </source>
</evidence>
<name>A0ABR8NR32_9MICO</name>
<dbReference type="Pfam" id="PF01882">
    <property type="entry name" value="DUF58"/>
    <property type="match status" value="1"/>
</dbReference>
<keyword evidence="2" id="KW-0472">Membrane</keyword>
<dbReference type="Proteomes" id="UP000598426">
    <property type="component" value="Unassembled WGS sequence"/>
</dbReference>
<gene>
    <name evidence="4" type="ORF">IF188_15540</name>
</gene>
<feature type="compositionally biased region" description="Polar residues" evidence="1">
    <location>
        <begin position="28"/>
        <end position="39"/>
    </location>
</feature>
<evidence type="ECO:0000256" key="1">
    <source>
        <dbReference type="SAM" id="MobiDB-lite"/>
    </source>
</evidence>
<evidence type="ECO:0000313" key="5">
    <source>
        <dbReference type="Proteomes" id="UP000598426"/>
    </source>
</evidence>
<evidence type="ECO:0000256" key="2">
    <source>
        <dbReference type="SAM" id="Phobius"/>
    </source>
</evidence>
<keyword evidence="2" id="KW-1133">Transmembrane helix</keyword>
<dbReference type="PANTHER" id="PTHR34351:SF1">
    <property type="entry name" value="SLR1927 PROTEIN"/>
    <property type="match status" value="1"/>
</dbReference>
<keyword evidence="5" id="KW-1185">Reference proteome</keyword>
<comment type="caution">
    <text evidence="4">The sequence shown here is derived from an EMBL/GenBank/DDBJ whole genome shotgun (WGS) entry which is preliminary data.</text>
</comment>
<feature type="compositionally biased region" description="Low complexity" evidence="1">
    <location>
        <begin position="14"/>
        <end position="27"/>
    </location>
</feature>
<dbReference type="EMBL" id="JACXZS010000011">
    <property type="protein sequence ID" value="MBD3943107.1"/>
    <property type="molecule type" value="Genomic_DNA"/>
</dbReference>
<keyword evidence="2" id="KW-0812">Transmembrane</keyword>
<reference evidence="4 5" key="1">
    <citation type="submission" date="2020-09" db="EMBL/GenBank/DDBJ databases">
        <title>Isolation and identification of active actinomycetes.</title>
        <authorList>
            <person name="Li X."/>
        </authorList>
    </citation>
    <scope>NUCLEOTIDE SEQUENCE [LARGE SCALE GENOMIC DNA]</scope>
    <source>
        <strain evidence="4 5">NEAU-LLC</strain>
    </source>
</reference>
<organism evidence="4 5">
    <name type="scientific">Microbacterium helvum</name>
    <dbReference type="NCBI Taxonomy" id="2773713"/>
    <lineage>
        <taxon>Bacteria</taxon>
        <taxon>Bacillati</taxon>
        <taxon>Actinomycetota</taxon>
        <taxon>Actinomycetes</taxon>
        <taxon>Micrococcales</taxon>
        <taxon>Microbacteriaceae</taxon>
        <taxon>Microbacterium</taxon>
    </lineage>
</organism>
<proteinExistence type="predicted"/>
<dbReference type="RefSeq" id="WP_191172721.1">
    <property type="nucleotide sequence ID" value="NZ_JACXZS010000011.1"/>
</dbReference>
<dbReference type="InterPro" id="IPR002881">
    <property type="entry name" value="DUF58"/>
</dbReference>
<dbReference type="PANTHER" id="PTHR34351">
    <property type="entry name" value="SLR1927 PROTEIN-RELATED"/>
    <property type="match status" value="1"/>
</dbReference>
<feature type="domain" description="DUF58" evidence="3">
    <location>
        <begin position="265"/>
        <end position="345"/>
    </location>
</feature>
<protein>
    <submittedName>
        <fullName evidence="4">DUF58 domain-containing protein</fullName>
    </submittedName>
</protein>
<evidence type="ECO:0000259" key="3">
    <source>
        <dbReference type="Pfam" id="PF01882"/>
    </source>
</evidence>
<feature type="transmembrane region" description="Helical" evidence="2">
    <location>
        <begin position="80"/>
        <end position="98"/>
    </location>
</feature>